<dbReference type="EMBL" id="KQ979074">
    <property type="protein sequence ID" value="KYN22742.1"/>
    <property type="molecule type" value="Genomic_DNA"/>
</dbReference>
<evidence type="ECO:0000313" key="4">
    <source>
        <dbReference type="Proteomes" id="UP000078492"/>
    </source>
</evidence>
<dbReference type="GO" id="GO:0030833">
    <property type="term" value="P:regulation of actin filament polymerization"/>
    <property type="evidence" value="ECO:0007669"/>
    <property type="project" value="TreeGrafter"/>
</dbReference>
<keyword evidence="2" id="KW-1015">Disulfide bond</keyword>
<dbReference type="GO" id="GO:0030425">
    <property type="term" value="C:dendrite"/>
    <property type="evidence" value="ECO:0007669"/>
    <property type="project" value="TreeGrafter"/>
</dbReference>
<dbReference type="InterPro" id="IPR011053">
    <property type="entry name" value="Single_hybrid_motif"/>
</dbReference>
<dbReference type="GO" id="GO:0005634">
    <property type="term" value="C:nucleus"/>
    <property type="evidence" value="ECO:0007669"/>
    <property type="project" value="TreeGrafter"/>
</dbReference>
<gene>
    <name evidence="3" type="ORF">ALC57_04521</name>
</gene>
<dbReference type="Proteomes" id="UP000078492">
    <property type="component" value="Unassembled WGS sequence"/>
</dbReference>
<dbReference type="GO" id="GO:0051489">
    <property type="term" value="P:regulation of filopodium assembly"/>
    <property type="evidence" value="ECO:0007669"/>
    <property type="project" value="TreeGrafter"/>
</dbReference>
<dbReference type="PROSITE" id="PS51808">
    <property type="entry name" value="CHCH"/>
    <property type="match status" value="1"/>
</dbReference>
<dbReference type="PANTHER" id="PTHR13651">
    <property type="entry name" value="PROTEIN ABITRAM"/>
    <property type="match status" value="1"/>
</dbReference>
<dbReference type="SUPFAM" id="SSF51230">
    <property type="entry name" value="Single hybrid motif"/>
    <property type="match status" value="1"/>
</dbReference>
<evidence type="ECO:0000256" key="1">
    <source>
        <dbReference type="ARBA" id="ARBA00007347"/>
    </source>
</evidence>
<comment type="similarity">
    <text evidence="1">Belongs to the CMC family.</text>
</comment>
<evidence type="ECO:0000313" key="3">
    <source>
        <dbReference type="EMBL" id="KYN22742.1"/>
    </source>
</evidence>
<dbReference type="AlphaFoldDB" id="A0A195ED45"/>
<accession>A0A195ED45</accession>
<dbReference type="InterPro" id="IPR013892">
    <property type="entry name" value="Cyt_c_biogenesis_Cmc1-like"/>
</dbReference>
<dbReference type="Gene3D" id="2.40.50.100">
    <property type="match status" value="1"/>
</dbReference>
<protein>
    <submittedName>
        <fullName evidence="3">UPF0436 protein C9orf6 like protein</fullName>
    </submittedName>
</protein>
<proteinExistence type="inferred from homology"/>
<name>A0A195ED45_9HYME</name>
<dbReference type="GO" id="GO:0048813">
    <property type="term" value="P:dendrite morphogenesis"/>
    <property type="evidence" value="ECO:0007669"/>
    <property type="project" value="TreeGrafter"/>
</dbReference>
<reference evidence="3 4" key="1">
    <citation type="submission" date="2015-09" db="EMBL/GenBank/DDBJ databases">
        <title>Trachymyrmex cornetzi WGS genome.</title>
        <authorList>
            <person name="Nygaard S."/>
            <person name="Hu H."/>
            <person name="Boomsma J."/>
            <person name="Zhang G."/>
        </authorList>
    </citation>
    <scope>NUCLEOTIDE SEQUENCE [LARGE SCALE GENOMIC DNA]</scope>
    <source>
        <strain evidence="3">Tcor2-1</strain>
        <tissue evidence="3">Whole body</tissue>
    </source>
</reference>
<dbReference type="GO" id="GO:0051015">
    <property type="term" value="F:actin filament binding"/>
    <property type="evidence" value="ECO:0007669"/>
    <property type="project" value="TreeGrafter"/>
</dbReference>
<evidence type="ECO:0000256" key="2">
    <source>
        <dbReference type="ARBA" id="ARBA00023157"/>
    </source>
</evidence>
<dbReference type="STRING" id="471704.A0A195ED45"/>
<dbReference type="Pfam" id="PF08583">
    <property type="entry name" value="Cmc1"/>
    <property type="match status" value="1"/>
</dbReference>
<dbReference type="GO" id="GO:0032433">
    <property type="term" value="C:filopodium tip"/>
    <property type="evidence" value="ECO:0007669"/>
    <property type="project" value="TreeGrafter"/>
</dbReference>
<keyword evidence="4" id="KW-1185">Reference proteome</keyword>
<dbReference type="InterPro" id="IPR039169">
    <property type="entry name" value="Abitram"/>
</dbReference>
<dbReference type="GO" id="GO:0030027">
    <property type="term" value="C:lamellipodium"/>
    <property type="evidence" value="ECO:0007669"/>
    <property type="project" value="TreeGrafter"/>
</dbReference>
<sequence>MNYKSLAAHNAACNEIYRQFQDCEAEHPYRRFVGYCEHIHQAMIKCIKEQIKSVRIVYTLVYASKYFQQSNMNLESEIDEPKTKRLKSENDYGKRSCAKEEDNMQENAVKDIADAREISLQEQEEHDELLDSNKEVSAIVDSDKETSAIVDSDDESFTFPPDEDVSDMLDEVQYSGRFPTVTDRYFTPYYKMDAQSLGNDMCIWIHSNRICMLSLAPSHVILQDNKDIQKVDFKVSDKLDRSLNKVSGKSKHGAQPLQTNSNICTILCKDGQTYVIKCYIVGKLVEVNEALSENPQLLKKLPHKGGYLAIILPNIKFLENFKQSVSTLTHNKYIEHIKKKKNKQQ</sequence>
<dbReference type="PANTHER" id="PTHR13651:SF0">
    <property type="entry name" value="PROTEIN ABITRAM"/>
    <property type="match status" value="1"/>
</dbReference>
<organism evidence="3 4">
    <name type="scientific">Trachymyrmex cornetzi</name>
    <dbReference type="NCBI Taxonomy" id="471704"/>
    <lineage>
        <taxon>Eukaryota</taxon>
        <taxon>Metazoa</taxon>
        <taxon>Ecdysozoa</taxon>
        <taxon>Arthropoda</taxon>
        <taxon>Hexapoda</taxon>
        <taxon>Insecta</taxon>
        <taxon>Pterygota</taxon>
        <taxon>Neoptera</taxon>
        <taxon>Endopterygota</taxon>
        <taxon>Hymenoptera</taxon>
        <taxon>Apocrita</taxon>
        <taxon>Aculeata</taxon>
        <taxon>Formicoidea</taxon>
        <taxon>Formicidae</taxon>
        <taxon>Myrmicinae</taxon>
        <taxon>Trachymyrmex</taxon>
    </lineage>
</organism>
<dbReference type="GO" id="GO:0003785">
    <property type="term" value="F:actin monomer binding"/>
    <property type="evidence" value="ECO:0007669"/>
    <property type="project" value="TreeGrafter"/>
</dbReference>